<evidence type="ECO:0000259" key="14">
    <source>
        <dbReference type="PROSITE" id="PS50893"/>
    </source>
</evidence>
<feature type="domain" description="Peptidase C39" evidence="16">
    <location>
        <begin position="12"/>
        <end position="136"/>
    </location>
</feature>
<dbReference type="AlphaFoldDB" id="A0A7V8N0H7"/>
<feature type="transmembrane region" description="Helical" evidence="13">
    <location>
        <begin position="277"/>
        <end position="300"/>
    </location>
</feature>
<keyword evidence="4" id="KW-0645">Protease</keyword>
<dbReference type="InterPro" id="IPR036640">
    <property type="entry name" value="ABC1_TM_sf"/>
</dbReference>
<dbReference type="PROSITE" id="PS50929">
    <property type="entry name" value="ABC_TM1F"/>
    <property type="match status" value="1"/>
</dbReference>
<dbReference type="PROSITE" id="PS50990">
    <property type="entry name" value="PEPTIDASE_C39"/>
    <property type="match status" value="1"/>
</dbReference>
<proteinExistence type="predicted"/>
<keyword evidence="12 13" id="KW-0472">Membrane</keyword>
<dbReference type="PROSITE" id="PS50893">
    <property type="entry name" value="ABC_TRANSPORTER_2"/>
    <property type="match status" value="1"/>
</dbReference>
<dbReference type="GO" id="GO:0005886">
    <property type="term" value="C:plasma membrane"/>
    <property type="evidence" value="ECO:0007669"/>
    <property type="project" value="UniProtKB-SubCell"/>
</dbReference>
<feature type="domain" description="ABC transporter" evidence="14">
    <location>
        <begin position="483"/>
        <end position="717"/>
    </location>
</feature>
<dbReference type="PANTHER" id="PTHR43394">
    <property type="entry name" value="ATP-DEPENDENT PERMEASE MDL1, MITOCHONDRIAL"/>
    <property type="match status" value="1"/>
</dbReference>
<dbReference type="RefSeq" id="WP_180746681.1">
    <property type="nucleotide sequence ID" value="NZ_CBCRWQ010000006.1"/>
</dbReference>
<evidence type="ECO:0000256" key="6">
    <source>
        <dbReference type="ARBA" id="ARBA00022741"/>
    </source>
</evidence>
<keyword evidence="9" id="KW-0067">ATP-binding</keyword>
<dbReference type="EMBL" id="JACBNY010000005">
    <property type="protein sequence ID" value="MBA0016477.1"/>
    <property type="molecule type" value="Genomic_DNA"/>
</dbReference>
<feature type="domain" description="ABC transmembrane type-1" evidence="15">
    <location>
        <begin position="168"/>
        <end position="449"/>
    </location>
</feature>
<keyword evidence="6" id="KW-0547">Nucleotide-binding</keyword>
<dbReference type="SUPFAM" id="SSF90123">
    <property type="entry name" value="ABC transporter transmembrane region"/>
    <property type="match status" value="1"/>
</dbReference>
<dbReference type="GO" id="GO:0008234">
    <property type="term" value="F:cysteine-type peptidase activity"/>
    <property type="evidence" value="ECO:0007669"/>
    <property type="project" value="UniProtKB-KW"/>
</dbReference>
<dbReference type="CDD" id="cd02418">
    <property type="entry name" value="Peptidase_C39B"/>
    <property type="match status" value="1"/>
</dbReference>
<keyword evidence="3" id="KW-1003">Cell membrane</keyword>
<feature type="transmembrane region" description="Helical" evidence="13">
    <location>
        <begin position="204"/>
        <end position="224"/>
    </location>
</feature>
<dbReference type="Gene3D" id="3.40.50.300">
    <property type="entry name" value="P-loop containing nucleotide triphosphate hydrolases"/>
    <property type="match status" value="1"/>
</dbReference>
<evidence type="ECO:0000313" key="17">
    <source>
        <dbReference type="EMBL" id="MBA0016477.1"/>
    </source>
</evidence>
<dbReference type="SMART" id="SM00382">
    <property type="entry name" value="AAA"/>
    <property type="match status" value="1"/>
</dbReference>
<keyword evidence="8" id="KW-0788">Thiol protease</keyword>
<evidence type="ECO:0000256" key="3">
    <source>
        <dbReference type="ARBA" id="ARBA00022475"/>
    </source>
</evidence>
<dbReference type="GO" id="GO:0005524">
    <property type="term" value="F:ATP binding"/>
    <property type="evidence" value="ECO:0007669"/>
    <property type="project" value="UniProtKB-KW"/>
</dbReference>
<dbReference type="InterPro" id="IPR011527">
    <property type="entry name" value="ABC1_TM_dom"/>
</dbReference>
<evidence type="ECO:0000256" key="12">
    <source>
        <dbReference type="ARBA" id="ARBA00023136"/>
    </source>
</evidence>
<dbReference type="GO" id="GO:0043214">
    <property type="term" value="F:ABC-type bacteriocin transporter activity"/>
    <property type="evidence" value="ECO:0007669"/>
    <property type="project" value="InterPro"/>
</dbReference>
<dbReference type="GeneID" id="303194841"/>
<dbReference type="FunFam" id="3.40.50.300:FF:000221">
    <property type="entry name" value="Multidrug ABC transporter ATP-binding protein"/>
    <property type="match status" value="1"/>
</dbReference>
<evidence type="ECO:0000256" key="5">
    <source>
        <dbReference type="ARBA" id="ARBA00022692"/>
    </source>
</evidence>
<protein>
    <submittedName>
        <fullName evidence="17">Peptidase domain-containing ABC transporter</fullName>
    </submittedName>
</protein>
<dbReference type="Pfam" id="PF00664">
    <property type="entry name" value="ABC_membrane"/>
    <property type="match status" value="1"/>
</dbReference>
<reference evidence="17 18" key="1">
    <citation type="submission" date="2020-07" db="EMBL/GenBank/DDBJ databases">
        <authorList>
            <person name="Hilgarth M."/>
            <person name="Werum V."/>
            <person name="Vogel R.F."/>
        </authorList>
    </citation>
    <scope>NUCLEOTIDE SEQUENCE [LARGE SCALE GENOMIC DNA]</scope>
    <source>
        <strain evidence="17 18">DSM 28961</strain>
    </source>
</reference>
<comment type="subcellular location">
    <subcellularLocation>
        <location evidence="1">Cell membrane</location>
        <topology evidence="1">Multi-pass membrane protein</topology>
    </subcellularLocation>
</comment>
<sequence>MLSFKKYPVVLQHDEADCAAAALSTICRFYKKELTIMKIREIIGTDAYGTSVQGIVSGAEKLGFEAKALKIQIDDIDGGYTLPAIAHVITDTGLNHFIVINKIKNGKFWISDPARGAIELTKEEMTKQFTGVLVLLLPKSEFETNYLAKTTMWQLFKMVMLRHKKMLLTVILSSFALTLLGILSSLFSKVVFDEIIPFQLKKTLYVYFVVFGMVGLIQIFLGFFRAHVLLFLSRKIDIPVLLGYYNHVLRLPYQFFATRRVGDILTRFQDAMTIKDIFSQVSVSLVLDLGLAVFTGIALIKINLTLFFLVLIVVLVNVALIYLFKKSYKRINYEQMEAGAMMNSQLIESIQNIETVKASAHEAVQIERLENKFVKVLKLGYEEGKLSNLQGSLSSLVQTLSGVFMIGIGAIAIIDGKLTLGDFIVFQTLSGYFTDPIQNLVSLQLTYQEAQISMTRLSELMDLETEETKDRELLADVGLKGNITFKDLTFRYGSRPPIIKEFNLKIKQGQRVAIVGESGAGKSTLAKLLLKFQNADSGKLTINDYDIEDIEVKYLRQSIGYVPQNIELFTGTIMENIKLGNESATYEQVIKAAKLAGCHDFIQKLPNRYYAFIEENGSNFSGGERQQIAIARAFLKERDLCIFDESTSNLDSFSERYIQKAMLQATNGATTIIIAHRLSTIINCDLIVFMANGAIIEQGSHDELVALNGKYAEMITLQYGGRIVKTNRTEAIEQEEISY</sequence>
<dbReference type="InterPro" id="IPR005074">
    <property type="entry name" value="Peptidase_C39"/>
</dbReference>
<dbReference type="GO" id="GO:0006508">
    <property type="term" value="P:proteolysis"/>
    <property type="evidence" value="ECO:0007669"/>
    <property type="project" value="UniProtKB-KW"/>
</dbReference>
<dbReference type="Gene3D" id="3.90.70.10">
    <property type="entry name" value="Cysteine proteinases"/>
    <property type="match status" value="1"/>
</dbReference>
<dbReference type="Proteomes" id="UP000530186">
    <property type="component" value="Unassembled WGS sequence"/>
</dbReference>
<dbReference type="Pfam" id="PF00005">
    <property type="entry name" value="ABC_tran"/>
    <property type="match status" value="1"/>
</dbReference>
<dbReference type="NCBIfam" id="TIGR01193">
    <property type="entry name" value="bacteriocin_ABC"/>
    <property type="match status" value="1"/>
</dbReference>
<feature type="transmembrane region" description="Helical" evidence="13">
    <location>
        <begin position="167"/>
        <end position="192"/>
    </location>
</feature>
<dbReference type="InterPro" id="IPR027417">
    <property type="entry name" value="P-loop_NTPase"/>
</dbReference>
<gene>
    <name evidence="17" type="ORF">HZR21_04840</name>
</gene>
<keyword evidence="10" id="KW-1278">Translocase</keyword>
<name>A0A7V8N0H7_9LACT</name>
<evidence type="ECO:0000256" key="2">
    <source>
        <dbReference type="ARBA" id="ARBA00022448"/>
    </source>
</evidence>
<evidence type="ECO:0000256" key="8">
    <source>
        <dbReference type="ARBA" id="ARBA00022807"/>
    </source>
</evidence>
<dbReference type="InterPro" id="IPR003439">
    <property type="entry name" value="ABC_transporter-like_ATP-bd"/>
</dbReference>
<evidence type="ECO:0000256" key="1">
    <source>
        <dbReference type="ARBA" id="ARBA00004651"/>
    </source>
</evidence>
<comment type="caution">
    <text evidence="17">The sequence shown here is derived from an EMBL/GenBank/DDBJ whole genome shotgun (WGS) entry which is preliminary data.</text>
</comment>
<organism evidence="17 18">
    <name type="scientific">Pseudolactococcus laudensis</name>
    <dbReference type="NCBI Taxonomy" id="1494461"/>
    <lineage>
        <taxon>Bacteria</taxon>
        <taxon>Bacillati</taxon>
        <taxon>Bacillota</taxon>
        <taxon>Bacilli</taxon>
        <taxon>Lactobacillales</taxon>
        <taxon>Streptococcaceae</taxon>
        <taxon>Pseudolactococcus</taxon>
    </lineage>
</organism>
<evidence type="ECO:0000259" key="15">
    <source>
        <dbReference type="PROSITE" id="PS50929"/>
    </source>
</evidence>
<dbReference type="CDD" id="cd18570">
    <property type="entry name" value="ABC_6TM_PCAT1_LagD_like"/>
    <property type="match status" value="1"/>
</dbReference>
<keyword evidence="11 13" id="KW-1133">Transmembrane helix</keyword>
<dbReference type="Gene3D" id="1.20.1560.10">
    <property type="entry name" value="ABC transporter type 1, transmembrane domain"/>
    <property type="match status" value="1"/>
</dbReference>
<evidence type="ECO:0000259" key="16">
    <source>
        <dbReference type="PROSITE" id="PS50990"/>
    </source>
</evidence>
<evidence type="ECO:0000256" key="10">
    <source>
        <dbReference type="ARBA" id="ARBA00022967"/>
    </source>
</evidence>
<keyword evidence="18" id="KW-1185">Reference proteome</keyword>
<dbReference type="GO" id="GO:0015421">
    <property type="term" value="F:ABC-type oligopeptide transporter activity"/>
    <property type="evidence" value="ECO:0007669"/>
    <property type="project" value="TreeGrafter"/>
</dbReference>
<dbReference type="Pfam" id="PF03412">
    <property type="entry name" value="Peptidase_C39"/>
    <property type="match status" value="1"/>
</dbReference>
<dbReference type="InterPro" id="IPR005897">
    <property type="entry name" value="Pept_C39_ABC_bacteriocin"/>
</dbReference>
<dbReference type="InterPro" id="IPR039421">
    <property type="entry name" value="Type_1_exporter"/>
</dbReference>
<evidence type="ECO:0000256" key="4">
    <source>
        <dbReference type="ARBA" id="ARBA00022670"/>
    </source>
</evidence>
<feature type="transmembrane region" description="Helical" evidence="13">
    <location>
        <begin position="306"/>
        <end position="324"/>
    </location>
</feature>
<evidence type="ECO:0000256" key="11">
    <source>
        <dbReference type="ARBA" id="ARBA00022989"/>
    </source>
</evidence>
<feature type="transmembrane region" description="Helical" evidence="13">
    <location>
        <begin position="395"/>
        <end position="414"/>
    </location>
</feature>
<dbReference type="InterPro" id="IPR003593">
    <property type="entry name" value="AAA+_ATPase"/>
</dbReference>
<dbReference type="PANTHER" id="PTHR43394:SF1">
    <property type="entry name" value="ATP-BINDING CASSETTE SUB-FAMILY B MEMBER 10, MITOCHONDRIAL"/>
    <property type="match status" value="1"/>
</dbReference>
<accession>A0A7V8N0H7</accession>
<keyword evidence="2" id="KW-0813">Transport</keyword>
<dbReference type="GO" id="GO:0016887">
    <property type="term" value="F:ATP hydrolysis activity"/>
    <property type="evidence" value="ECO:0007669"/>
    <property type="project" value="InterPro"/>
</dbReference>
<evidence type="ECO:0000256" key="7">
    <source>
        <dbReference type="ARBA" id="ARBA00022801"/>
    </source>
</evidence>
<keyword evidence="5 13" id="KW-0812">Transmembrane</keyword>
<dbReference type="SUPFAM" id="SSF52540">
    <property type="entry name" value="P-loop containing nucleoside triphosphate hydrolases"/>
    <property type="match status" value="1"/>
</dbReference>
<evidence type="ECO:0000256" key="13">
    <source>
        <dbReference type="SAM" id="Phobius"/>
    </source>
</evidence>
<keyword evidence="7" id="KW-0378">Hydrolase</keyword>
<evidence type="ECO:0000313" key="18">
    <source>
        <dbReference type="Proteomes" id="UP000530186"/>
    </source>
</evidence>
<evidence type="ECO:0000256" key="9">
    <source>
        <dbReference type="ARBA" id="ARBA00022840"/>
    </source>
</evidence>